<dbReference type="Pfam" id="PF23552">
    <property type="entry name" value="ParB_C"/>
    <property type="match status" value="1"/>
</dbReference>
<comment type="similarity">
    <text evidence="1">Belongs to the ParB family.</text>
</comment>
<dbReference type="GO" id="GO:0045881">
    <property type="term" value="P:positive regulation of sporulation resulting in formation of a cellular spore"/>
    <property type="evidence" value="ECO:0007669"/>
    <property type="project" value="TreeGrafter"/>
</dbReference>
<evidence type="ECO:0000256" key="1">
    <source>
        <dbReference type="ARBA" id="ARBA00006295"/>
    </source>
</evidence>
<dbReference type="GO" id="GO:0003677">
    <property type="term" value="F:DNA binding"/>
    <property type="evidence" value="ECO:0007669"/>
    <property type="project" value="UniProtKB-KW"/>
</dbReference>
<dbReference type="SUPFAM" id="SSF109709">
    <property type="entry name" value="KorB DNA-binding domain-like"/>
    <property type="match status" value="1"/>
</dbReference>
<dbReference type="NCBIfam" id="TIGR00180">
    <property type="entry name" value="parB_part"/>
    <property type="match status" value="1"/>
</dbReference>
<dbReference type="GO" id="GO:0005694">
    <property type="term" value="C:chromosome"/>
    <property type="evidence" value="ECO:0007669"/>
    <property type="project" value="TreeGrafter"/>
</dbReference>
<dbReference type="InterPro" id="IPR036086">
    <property type="entry name" value="ParB/Sulfiredoxin_sf"/>
</dbReference>
<name>A0A062XQP4_9BACT</name>
<keyword evidence="3" id="KW-0238">DNA-binding</keyword>
<dbReference type="InterPro" id="IPR041468">
    <property type="entry name" value="HTH_ParB/Spo0J"/>
</dbReference>
<dbReference type="SMART" id="SM00470">
    <property type="entry name" value="ParB"/>
    <property type="match status" value="1"/>
</dbReference>
<evidence type="ECO:0000259" key="4">
    <source>
        <dbReference type="PROSITE" id="PS50943"/>
    </source>
</evidence>
<dbReference type="InterPro" id="IPR003115">
    <property type="entry name" value="ParB_N"/>
</dbReference>
<dbReference type="FunFam" id="3.90.1530.30:FF:000001">
    <property type="entry name" value="Chromosome partitioning protein ParB"/>
    <property type="match status" value="1"/>
</dbReference>
<dbReference type="Gene3D" id="3.90.1530.30">
    <property type="match status" value="1"/>
</dbReference>
<dbReference type="PROSITE" id="PS50943">
    <property type="entry name" value="HTH_CROC1"/>
    <property type="match status" value="1"/>
</dbReference>
<dbReference type="STRING" id="1312852.EG19_03580"/>
<dbReference type="FunFam" id="1.10.10.2830:FF:000001">
    <property type="entry name" value="Chromosome partitioning protein ParB"/>
    <property type="match status" value="1"/>
</dbReference>
<dbReference type="OrthoDB" id="9802051at2"/>
<protein>
    <recommendedName>
        <fullName evidence="4">HTH cro/C1-type domain-containing protein</fullName>
    </recommendedName>
</protein>
<sequence length="277" mass="30121">MKRAALGKGLSALLPEGGGSGRGVLEIPVSAIRPNPLQPRRQFSQESLQELAASLKTHGFLQPVVVAPAEGGYVLIAGERRWRAAQLAGLAKVPAVVHQADTDGERLALALIENLQREDLTPIEEARAYLQLRTELGLSQEEIAERVGKDRSTVANALRLLSLPLSVQALVDEGKLSAGHARTLAGLSDPQKQEELAQRCVAEGWSVRELERRLRPPARKAKPSKDPETLAAEDRLAMSLGTKVAIHRRRRGGEIRIAFASEAELIRLYRKLAGEDS</sequence>
<dbReference type="CDD" id="cd00093">
    <property type="entry name" value="HTH_XRE"/>
    <property type="match status" value="1"/>
</dbReference>
<evidence type="ECO:0000256" key="3">
    <source>
        <dbReference type="ARBA" id="ARBA00023125"/>
    </source>
</evidence>
<dbReference type="GO" id="GO:0007059">
    <property type="term" value="P:chromosome segregation"/>
    <property type="evidence" value="ECO:0007669"/>
    <property type="project" value="UniProtKB-KW"/>
</dbReference>
<dbReference type="Pfam" id="PF17762">
    <property type="entry name" value="HTH_ParB"/>
    <property type="match status" value="1"/>
</dbReference>
<reference evidence="5 6" key="1">
    <citation type="submission" date="2014-04" db="EMBL/GenBank/DDBJ databases">
        <title>The Genome Sequence of Thermoanaerobaculum aquaticum MP-01, The First Cultivated Group 23 Acidobacterium.</title>
        <authorList>
            <person name="Stamps B.W."/>
            <person name="Losey N.A."/>
            <person name="Lawson P.A."/>
            <person name="Stevenson B.S."/>
        </authorList>
    </citation>
    <scope>NUCLEOTIDE SEQUENCE [LARGE SCALE GENOMIC DNA]</scope>
    <source>
        <strain evidence="5 6">MP-01</strain>
    </source>
</reference>
<evidence type="ECO:0000256" key="2">
    <source>
        <dbReference type="ARBA" id="ARBA00022829"/>
    </source>
</evidence>
<dbReference type="EMBL" id="JMFG01000002">
    <property type="protein sequence ID" value="KDA54892.1"/>
    <property type="molecule type" value="Genomic_DNA"/>
</dbReference>
<evidence type="ECO:0000313" key="6">
    <source>
        <dbReference type="Proteomes" id="UP000027284"/>
    </source>
</evidence>
<dbReference type="CDD" id="cd16393">
    <property type="entry name" value="SPO0J_N"/>
    <property type="match status" value="1"/>
</dbReference>
<accession>A0A062XQP4</accession>
<keyword evidence="6" id="KW-1185">Reference proteome</keyword>
<dbReference type="InterPro" id="IPR050336">
    <property type="entry name" value="Chromosome_partition/occlusion"/>
</dbReference>
<dbReference type="InterPro" id="IPR001387">
    <property type="entry name" value="Cro/C1-type_HTH"/>
</dbReference>
<dbReference type="Gene3D" id="1.10.10.2830">
    <property type="match status" value="1"/>
</dbReference>
<dbReference type="SUPFAM" id="SSF110849">
    <property type="entry name" value="ParB/Sulfiredoxin"/>
    <property type="match status" value="1"/>
</dbReference>
<feature type="domain" description="HTH cro/C1-type" evidence="4">
    <location>
        <begin position="131"/>
        <end position="156"/>
    </location>
</feature>
<dbReference type="AlphaFoldDB" id="A0A062XQP4"/>
<dbReference type="RefSeq" id="WP_038046239.1">
    <property type="nucleotide sequence ID" value="NZ_JMFG01000002.1"/>
</dbReference>
<proteinExistence type="inferred from homology"/>
<dbReference type="Proteomes" id="UP000027284">
    <property type="component" value="Unassembled WGS sequence"/>
</dbReference>
<dbReference type="Pfam" id="PF02195">
    <property type="entry name" value="ParB_N"/>
    <property type="match status" value="1"/>
</dbReference>
<dbReference type="PANTHER" id="PTHR33375:SF1">
    <property type="entry name" value="CHROMOSOME-PARTITIONING PROTEIN PARB-RELATED"/>
    <property type="match status" value="1"/>
</dbReference>
<gene>
    <name evidence="5" type="ORF">EG19_03580</name>
</gene>
<dbReference type="InterPro" id="IPR004437">
    <property type="entry name" value="ParB/RepB/Spo0J"/>
</dbReference>
<dbReference type="PANTHER" id="PTHR33375">
    <property type="entry name" value="CHROMOSOME-PARTITIONING PROTEIN PARB-RELATED"/>
    <property type="match status" value="1"/>
</dbReference>
<evidence type="ECO:0000313" key="5">
    <source>
        <dbReference type="EMBL" id="KDA54892.1"/>
    </source>
</evidence>
<keyword evidence="2" id="KW-0159">Chromosome partition</keyword>
<comment type="caution">
    <text evidence="5">The sequence shown here is derived from an EMBL/GenBank/DDBJ whole genome shotgun (WGS) entry which is preliminary data.</text>
</comment>
<dbReference type="InterPro" id="IPR057240">
    <property type="entry name" value="ParB_dimer_C"/>
</dbReference>
<organism evidence="5 6">
    <name type="scientific">Thermoanaerobaculum aquaticum</name>
    <dbReference type="NCBI Taxonomy" id="1312852"/>
    <lineage>
        <taxon>Bacteria</taxon>
        <taxon>Pseudomonadati</taxon>
        <taxon>Acidobacteriota</taxon>
        <taxon>Thermoanaerobaculia</taxon>
        <taxon>Thermoanaerobaculales</taxon>
        <taxon>Thermoanaerobaculaceae</taxon>
        <taxon>Thermoanaerobaculum</taxon>
    </lineage>
</organism>